<evidence type="ECO:0000313" key="3">
    <source>
        <dbReference type="EMBL" id="MFB9312704.1"/>
    </source>
</evidence>
<evidence type="ECO:0000259" key="2">
    <source>
        <dbReference type="Pfam" id="PF00582"/>
    </source>
</evidence>
<dbReference type="PANTHER" id="PTHR46268:SF6">
    <property type="entry name" value="UNIVERSAL STRESS PROTEIN UP12"/>
    <property type="match status" value="1"/>
</dbReference>
<dbReference type="InterPro" id="IPR006016">
    <property type="entry name" value="UspA"/>
</dbReference>
<feature type="domain" description="UspA" evidence="2">
    <location>
        <begin position="10"/>
        <end position="150"/>
    </location>
</feature>
<dbReference type="InterPro" id="IPR006015">
    <property type="entry name" value="Universal_stress_UspA"/>
</dbReference>
<feature type="domain" description="UspA" evidence="2">
    <location>
        <begin position="161"/>
        <end position="287"/>
    </location>
</feature>
<dbReference type="PANTHER" id="PTHR46268">
    <property type="entry name" value="STRESS RESPONSE PROTEIN NHAX"/>
    <property type="match status" value="1"/>
</dbReference>
<sequence>MRIIEAPHGTVVVGIDGSTASTRAADWAADLAQRDGRALTLAHSSDPFTFEEGGVWSGWGDWHELQRRSRAEYGVALTTAVDRVTERYPGVVVHVVEDYIDPRLALTQLSEHAHLLVVGSHGRGPLASALLGSVSAAVARTAHCPTAVLRQHPSGSDRVGVVVVIDREHPSTAAVELAFRHASTTQRPLRAVLCHDEHEHPRQHPDAAQLRLELSELCAGLGEKFPDVRVTHEVERGPLADVLVGATVTSDVVFMDRGPHRPLDRLARSGLATTVLEHARGPVVVVPERRS</sequence>
<name>A0ABV5K7I5_9ACTN</name>
<dbReference type="Proteomes" id="UP001589750">
    <property type="component" value="Unassembled WGS sequence"/>
</dbReference>
<organism evidence="3 4">
    <name type="scientific">Nocardioides plantarum</name>
    <dbReference type="NCBI Taxonomy" id="29299"/>
    <lineage>
        <taxon>Bacteria</taxon>
        <taxon>Bacillati</taxon>
        <taxon>Actinomycetota</taxon>
        <taxon>Actinomycetes</taxon>
        <taxon>Propionibacteriales</taxon>
        <taxon>Nocardioidaceae</taxon>
        <taxon>Nocardioides</taxon>
    </lineage>
</organism>
<comment type="similarity">
    <text evidence="1">Belongs to the universal stress protein A family.</text>
</comment>
<gene>
    <name evidence="3" type="ORF">ACFFRI_06570</name>
</gene>
<proteinExistence type="inferred from homology"/>
<dbReference type="Pfam" id="PF00582">
    <property type="entry name" value="Usp"/>
    <property type="match status" value="2"/>
</dbReference>
<dbReference type="EMBL" id="JBHMDG010000008">
    <property type="protein sequence ID" value="MFB9312704.1"/>
    <property type="molecule type" value="Genomic_DNA"/>
</dbReference>
<comment type="caution">
    <text evidence="3">The sequence shown here is derived from an EMBL/GenBank/DDBJ whole genome shotgun (WGS) entry which is preliminary data.</text>
</comment>
<dbReference type="InterPro" id="IPR014729">
    <property type="entry name" value="Rossmann-like_a/b/a_fold"/>
</dbReference>
<dbReference type="Gene3D" id="3.40.50.620">
    <property type="entry name" value="HUPs"/>
    <property type="match status" value="2"/>
</dbReference>
<dbReference type="PRINTS" id="PR01438">
    <property type="entry name" value="UNVRSLSTRESS"/>
</dbReference>
<dbReference type="SUPFAM" id="SSF52402">
    <property type="entry name" value="Adenine nucleotide alpha hydrolases-like"/>
    <property type="match status" value="2"/>
</dbReference>
<reference evidence="3 4" key="1">
    <citation type="submission" date="2024-09" db="EMBL/GenBank/DDBJ databases">
        <authorList>
            <person name="Sun Q."/>
            <person name="Mori K."/>
        </authorList>
    </citation>
    <scope>NUCLEOTIDE SEQUENCE [LARGE SCALE GENOMIC DNA]</scope>
    <source>
        <strain evidence="3 4">JCM 9626</strain>
    </source>
</reference>
<accession>A0ABV5K7I5</accession>
<evidence type="ECO:0000256" key="1">
    <source>
        <dbReference type="ARBA" id="ARBA00008791"/>
    </source>
</evidence>
<dbReference type="RefSeq" id="WP_140008126.1">
    <property type="nucleotide sequence ID" value="NZ_JBHMDG010000008.1"/>
</dbReference>
<keyword evidence="4" id="KW-1185">Reference proteome</keyword>
<protein>
    <submittedName>
        <fullName evidence="3">Universal stress protein</fullName>
    </submittedName>
</protein>
<evidence type="ECO:0000313" key="4">
    <source>
        <dbReference type="Proteomes" id="UP001589750"/>
    </source>
</evidence>